<keyword evidence="2" id="KW-1185">Reference proteome</keyword>
<proteinExistence type="predicted"/>
<protein>
    <submittedName>
        <fullName evidence="1">Uncharacterized protein</fullName>
    </submittedName>
</protein>
<evidence type="ECO:0000313" key="1">
    <source>
        <dbReference type="EMBL" id="RKO87137.1"/>
    </source>
</evidence>
<dbReference type="Proteomes" id="UP000269721">
    <property type="component" value="Unassembled WGS sequence"/>
</dbReference>
<organism evidence="1 2">
    <name type="scientific">Blyttiomyces helicus</name>
    <dbReference type="NCBI Taxonomy" id="388810"/>
    <lineage>
        <taxon>Eukaryota</taxon>
        <taxon>Fungi</taxon>
        <taxon>Fungi incertae sedis</taxon>
        <taxon>Chytridiomycota</taxon>
        <taxon>Chytridiomycota incertae sedis</taxon>
        <taxon>Chytridiomycetes</taxon>
        <taxon>Chytridiomycetes incertae sedis</taxon>
        <taxon>Blyttiomyces</taxon>
    </lineage>
</organism>
<accession>A0A4V1IQN1</accession>
<dbReference type="AlphaFoldDB" id="A0A4V1IQN1"/>
<sequence>LSALKRNLESFVSKAKYDEAVLARREAVAKAERKEQEISELVTIWQREINFTRAVENQLLKKRIADLEKQGAHNPLDTLPDWDYIQSMSPVNVSPFGIQCKDRDCNDSIIILIREICRSRAAAKVARLQEPPPKIDIPGGEPRFFVGLGLAADVPKYLRFKGKIPNRMLSRKNLLLLIKDAWAAKMLHDAAPRRKGQRTTLSDFLYMYLKKRFGSQEAVAEWGYNLVDACRRHRFQSVDCQLFADIASGALEEEVYHDQMRMVERLKAVFHRLDVDVNGGRARGIVPKAHAIESLRAFWPGKGDKEIDQMKNALEADQPGDNLTYRWLFQNDSECVLLDVVREQEMEARESYMNGLSLWGDTIRAKAKRSWTNTWREDLGYIERVVEAEDEEFTTEVRAEDIKMRAPIEASKFLANLRRGVLRKGPASE</sequence>
<dbReference type="EMBL" id="KZ997648">
    <property type="protein sequence ID" value="RKO87137.1"/>
    <property type="molecule type" value="Genomic_DNA"/>
</dbReference>
<dbReference type="GO" id="GO:0005737">
    <property type="term" value="C:cytoplasm"/>
    <property type="evidence" value="ECO:0007669"/>
    <property type="project" value="TreeGrafter"/>
</dbReference>
<evidence type="ECO:0000313" key="2">
    <source>
        <dbReference type="Proteomes" id="UP000269721"/>
    </source>
</evidence>
<reference evidence="2" key="1">
    <citation type="journal article" date="2018" name="Nat. Microbiol.">
        <title>Leveraging single-cell genomics to expand the fungal tree of life.</title>
        <authorList>
            <person name="Ahrendt S.R."/>
            <person name="Quandt C.A."/>
            <person name="Ciobanu D."/>
            <person name="Clum A."/>
            <person name="Salamov A."/>
            <person name="Andreopoulos B."/>
            <person name="Cheng J.F."/>
            <person name="Woyke T."/>
            <person name="Pelin A."/>
            <person name="Henrissat B."/>
            <person name="Reynolds N.K."/>
            <person name="Benny G.L."/>
            <person name="Smith M.E."/>
            <person name="James T.Y."/>
            <person name="Grigoriev I.V."/>
        </authorList>
    </citation>
    <scope>NUCLEOTIDE SEQUENCE [LARGE SCALE GENOMIC DNA]</scope>
</reference>
<gene>
    <name evidence="1" type="ORF">BDK51DRAFT_26657</name>
</gene>
<dbReference type="PANTHER" id="PTHR16306:SF0">
    <property type="entry name" value="TRANSLIN-ASSOCIATED FACTOR X-INTERACTING PROTEIN 1"/>
    <property type="match status" value="1"/>
</dbReference>
<feature type="non-terminal residue" evidence="1">
    <location>
        <position position="1"/>
    </location>
</feature>
<name>A0A4V1IQN1_9FUNG</name>
<dbReference type="PANTHER" id="PTHR16306">
    <property type="entry name" value="TRANSLIN-ASSOCIATED FACTOR X-INTERACTING PROTEIN 1"/>
    <property type="match status" value="1"/>
</dbReference>
<dbReference type="OrthoDB" id="261426at2759"/>